<organism evidence="3 4">
    <name type="scientific">Belnapia arida</name>
    <dbReference type="NCBI Taxonomy" id="2804533"/>
    <lineage>
        <taxon>Bacteria</taxon>
        <taxon>Pseudomonadati</taxon>
        <taxon>Pseudomonadota</taxon>
        <taxon>Alphaproteobacteria</taxon>
        <taxon>Acetobacterales</taxon>
        <taxon>Roseomonadaceae</taxon>
        <taxon>Belnapia</taxon>
    </lineage>
</organism>
<feature type="domain" description="GGDEF" evidence="2">
    <location>
        <begin position="151"/>
        <end position="284"/>
    </location>
</feature>
<gene>
    <name evidence="3" type="ORF">JMJ56_30050</name>
</gene>
<dbReference type="PANTHER" id="PTHR44757">
    <property type="entry name" value="DIGUANYLATE CYCLASE DGCP"/>
    <property type="match status" value="1"/>
</dbReference>
<dbReference type="Gene3D" id="3.30.70.270">
    <property type="match status" value="1"/>
</dbReference>
<reference evidence="3 4" key="1">
    <citation type="submission" date="2021-01" db="EMBL/GenBank/DDBJ databases">
        <title>Belnapia mucosa sp. nov. and Belnapia arida sp. nov., isolated from the Tabernas Desert (Almeria, Spain).</title>
        <authorList>
            <person name="Molina-Menor E."/>
            <person name="Vidal-Verdu A."/>
            <person name="Calonge A."/>
            <person name="Satari L."/>
            <person name="Pereto J."/>
            <person name="Porcar M."/>
        </authorList>
    </citation>
    <scope>NUCLEOTIDE SEQUENCE [LARGE SCALE GENOMIC DNA]</scope>
    <source>
        <strain evidence="3 4">T18</strain>
    </source>
</reference>
<dbReference type="SMART" id="SM00052">
    <property type="entry name" value="EAL"/>
    <property type="match status" value="1"/>
</dbReference>
<dbReference type="CDD" id="cd01949">
    <property type="entry name" value="GGDEF"/>
    <property type="match status" value="1"/>
</dbReference>
<sequence length="557" mass="59925">MLEAAFDQLPQGAVIFGDDGAILWRNSAFDRFLGSPESAELGSTQRLVDLLAAAPALQPEARRTLLQLITSAIGEPYRRDIQSPPPRRTGPALSARVRLLAPGVWMLLLDDESANAAAAAVQLDPLTNLPNRSALQTRLTHDLQGLGATVRSTTVLLVDLDRFKPVNDTLGHPIGDALLRTVAERLLSAVRAGDLVARIGGDEFAIVQTDQTDEGTVAAVAGRIVDLLKRPFIIKGHLVNIGASVGIASVPADAADLDMLMIRADLALYQAKANGRSGYCFFRPELQERAQARRELEADLRKALMLRQFELFYQPQVDLDAGMLIGFEALLRWRHPSRGIINPAAFVPMLEELGLLQAVTDWILQAACQEAMTWPGNLTVGVNVTAPQFESDRLVPTVAAALMASGLPPRRLEIEVTETAVLQAGGAAEKSLLALRRMGVHIAMDDFGTGYSSLTQLRSFPFDRVKIDRSFIAGAASSTHDAAIVRAIAALSASLGILTTAEGVETTEQLDCIRAEGVTHVQGFLLGHPMPSSQVPAAIAKLSQTNLFPMTSPEVRQ</sequence>
<dbReference type="Proteomes" id="UP000660885">
    <property type="component" value="Unassembled WGS sequence"/>
</dbReference>
<dbReference type="NCBIfam" id="TIGR00254">
    <property type="entry name" value="GGDEF"/>
    <property type="match status" value="1"/>
</dbReference>
<dbReference type="Gene3D" id="3.20.20.450">
    <property type="entry name" value="EAL domain"/>
    <property type="match status" value="1"/>
</dbReference>
<dbReference type="InterPro" id="IPR035965">
    <property type="entry name" value="PAS-like_dom_sf"/>
</dbReference>
<dbReference type="PROSITE" id="PS50887">
    <property type="entry name" value="GGDEF"/>
    <property type="match status" value="1"/>
</dbReference>
<dbReference type="InterPro" id="IPR035919">
    <property type="entry name" value="EAL_sf"/>
</dbReference>
<keyword evidence="4" id="KW-1185">Reference proteome</keyword>
<comment type="caution">
    <text evidence="3">The sequence shown here is derived from an EMBL/GenBank/DDBJ whole genome shotgun (WGS) entry which is preliminary data.</text>
</comment>
<dbReference type="SUPFAM" id="SSF55785">
    <property type="entry name" value="PYP-like sensor domain (PAS domain)"/>
    <property type="match status" value="1"/>
</dbReference>
<dbReference type="PANTHER" id="PTHR44757:SF2">
    <property type="entry name" value="BIOFILM ARCHITECTURE MAINTENANCE PROTEIN MBAA"/>
    <property type="match status" value="1"/>
</dbReference>
<dbReference type="EMBL" id="JAETWB010000053">
    <property type="protein sequence ID" value="MBL6082222.1"/>
    <property type="molecule type" value="Genomic_DNA"/>
</dbReference>
<dbReference type="InterPro" id="IPR052155">
    <property type="entry name" value="Biofilm_reg_signaling"/>
</dbReference>
<evidence type="ECO:0000313" key="4">
    <source>
        <dbReference type="Proteomes" id="UP000660885"/>
    </source>
</evidence>
<proteinExistence type="predicted"/>
<accession>A0ABS1UEW0</accession>
<dbReference type="CDD" id="cd01948">
    <property type="entry name" value="EAL"/>
    <property type="match status" value="1"/>
</dbReference>
<name>A0ABS1UEW0_9PROT</name>
<dbReference type="InterPro" id="IPR001633">
    <property type="entry name" value="EAL_dom"/>
</dbReference>
<evidence type="ECO:0000313" key="3">
    <source>
        <dbReference type="EMBL" id="MBL6082222.1"/>
    </source>
</evidence>
<dbReference type="Pfam" id="PF00990">
    <property type="entry name" value="GGDEF"/>
    <property type="match status" value="1"/>
</dbReference>
<dbReference type="SUPFAM" id="SSF141868">
    <property type="entry name" value="EAL domain-like"/>
    <property type="match status" value="1"/>
</dbReference>
<dbReference type="InterPro" id="IPR043128">
    <property type="entry name" value="Rev_trsase/Diguanyl_cyclase"/>
</dbReference>
<dbReference type="InterPro" id="IPR029787">
    <property type="entry name" value="Nucleotide_cyclase"/>
</dbReference>
<feature type="domain" description="EAL" evidence="1">
    <location>
        <begin position="293"/>
        <end position="543"/>
    </location>
</feature>
<dbReference type="InterPro" id="IPR000160">
    <property type="entry name" value="GGDEF_dom"/>
</dbReference>
<protein>
    <submittedName>
        <fullName evidence="3">EAL domain-containing protein</fullName>
    </submittedName>
</protein>
<dbReference type="PROSITE" id="PS50883">
    <property type="entry name" value="EAL"/>
    <property type="match status" value="1"/>
</dbReference>
<evidence type="ECO:0000259" key="1">
    <source>
        <dbReference type="PROSITE" id="PS50883"/>
    </source>
</evidence>
<dbReference type="SMART" id="SM00267">
    <property type="entry name" value="GGDEF"/>
    <property type="match status" value="1"/>
</dbReference>
<evidence type="ECO:0000259" key="2">
    <source>
        <dbReference type="PROSITE" id="PS50887"/>
    </source>
</evidence>
<dbReference type="RefSeq" id="WP_202835432.1">
    <property type="nucleotide sequence ID" value="NZ_JAETWB010000053.1"/>
</dbReference>
<dbReference type="SUPFAM" id="SSF55073">
    <property type="entry name" value="Nucleotide cyclase"/>
    <property type="match status" value="1"/>
</dbReference>
<dbReference type="Pfam" id="PF00563">
    <property type="entry name" value="EAL"/>
    <property type="match status" value="1"/>
</dbReference>